<accession>A0A3N4PKH1</accession>
<comment type="caution">
    <text evidence="1">The sequence shown here is derived from an EMBL/GenBank/DDBJ whole genome shotgun (WGS) entry which is preliminary data.</text>
</comment>
<dbReference type="Proteomes" id="UP000278351">
    <property type="component" value="Unassembled WGS sequence"/>
</dbReference>
<dbReference type="RefSeq" id="WP_123847024.1">
    <property type="nucleotide sequence ID" value="NZ_RPDH01000002.1"/>
</dbReference>
<dbReference type="SUPFAM" id="SSF55729">
    <property type="entry name" value="Acyl-CoA N-acyltransferases (Nat)"/>
    <property type="match status" value="1"/>
</dbReference>
<evidence type="ECO:0000313" key="2">
    <source>
        <dbReference type="Proteomes" id="UP000278351"/>
    </source>
</evidence>
<dbReference type="EMBL" id="RPDH01000002">
    <property type="protein sequence ID" value="RPE08028.1"/>
    <property type="molecule type" value="Genomic_DNA"/>
</dbReference>
<protein>
    <submittedName>
        <fullName evidence="1">N-acetyltransferase</fullName>
    </submittedName>
</protein>
<gene>
    <name evidence="1" type="ORF">EGT74_13215</name>
</gene>
<name>A0A3N4PKH1_9BACT</name>
<dbReference type="AlphaFoldDB" id="A0A3N4PKH1"/>
<keyword evidence="1" id="KW-0808">Transferase</keyword>
<dbReference type="Gene3D" id="3.40.630.30">
    <property type="match status" value="1"/>
</dbReference>
<keyword evidence="2" id="KW-1185">Reference proteome</keyword>
<sequence length="168" mass="18559">METITVKFVVAADSVIADIARLGRAIVLEKYAGLAQAAVLEHYITTHFNEKTLTDSINNFSNQWLVAYAGEEAVGFARLSAKGKRPPVLHDKRSMGITAFFMLRAYADQVALLEKCIGLGNQYDAIWLAEHAESPAIGLLERYGFKKAEVAEQRADDLPLPFVYLVKA</sequence>
<dbReference type="GO" id="GO:0016740">
    <property type="term" value="F:transferase activity"/>
    <property type="evidence" value="ECO:0007669"/>
    <property type="project" value="UniProtKB-KW"/>
</dbReference>
<reference evidence="1 2" key="1">
    <citation type="submission" date="2018-11" db="EMBL/GenBank/DDBJ databases">
        <title>Chitinophaga lutea sp.nov., isolate from arsenic contaminated soil.</title>
        <authorList>
            <person name="Zong Y."/>
        </authorList>
    </citation>
    <scope>NUCLEOTIDE SEQUENCE [LARGE SCALE GENOMIC DNA]</scope>
    <source>
        <strain evidence="1 2">ZY74</strain>
    </source>
</reference>
<proteinExistence type="predicted"/>
<evidence type="ECO:0000313" key="1">
    <source>
        <dbReference type="EMBL" id="RPE08028.1"/>
    </source>
</evidence>
<dbReference type="InterPro" id="IPR016181">
    <property type="entry name" value="Acyl_CoA_acyltransferase"/>
</dbReference>
<dbReference type="OrthoDB" id="660843at2"/>
<organism evidence="1 2">
    <name type="scientific">Chitinophaga lutea</name>
    <dbReference type="NCBI Taxonomy" id="2488634"/>
    <lineage>
        <taxon>Bacteria</taxon>
        <taxon>Pseudomonadati</taxon>
        <taxon>Bacteroidota</taxon>
        <taxon>Chitinophagia</taxon>
        <taxon>Chitinophagales</taxon>
        <taxon>Chitinophagaceae</taxon>
        <taxon>Chitinophaga</taxon>
    </lineage>
</organism>